<reference evidence="2 3" key="1">
    <citation type="submission" date="2021-07" db="EMBL/GenBank/DDBJ databases">
        <authorList>
            <person name="Palmer J.M."/>
        </authorList>
    </citation>
    <scope>NUCLEOTIDE SEQUENCE [LARGE SCALE GENOMIC DNA]</scope>
    <source>
        <strain evidence="2 3">AT_MEX2019</strain>
        <tissue evidence="2">Muscle</tissue>
    </source>
</reference>
<dbReference type="PANTHER" id="PTHR45774">
    <property type="entry name" value="BTB/POZ DOMAIN-CONTAINING"/>
    <property type="match status" value="1"/>
</dbReference>
<feature type="compositionally biased region" description="Low complexity" evidence="1">
    <location>
        <begin position="13"/>
        <end position="36"/>
    </location>
</feature>
<dbReference type="EMBL" id="JAHUTI010056303">
    <property type="protein sequence ID" value="MED6250277.1"/>
    <property type="molecule type" value="Genomic_DNA"/>
</dbReference>
<gene>
    <name evidence="2" type="ORF">ATANTOWER_028397</name>
</gene>
<organism evidence="2 3">
    <name type="scientific">Ataeniobius toweri</name>
    <dbReference type="NCBI Taxonomy" id="208326"/>
    <lineage>
        <taxon>Eukaryota</taxon>
        <taxon>Metazoa</taxon>
        <taxon>Chordata</taxon>
        <taxon>Craniata</taxon>
        <taxon>Vertebrata</taxon>
        <taxon>Euteleostomi</taxon>
        <taxon>Actinopterygii</taxon>
        <taxon>Neopterygii</taxon>
        <taxon>Teleostei</taxon>
        <taxon>Neoteleostei</taxon>
        <taxon>Acanthomorphata</taxon>
        <taxon>Ovalentaria</taxon>
        <taxon>Atherinomorphae</taxon>
        <taxon>Cyprinodontiformes</taxon>
        <taxon>Goodeidae</taxon>
        <taxon>Ataeniobius</taxon>
    </lineage>
</organism>
<proteinExistence type="predicted"/>
<protein>
    <submittedName>
        <fullName evidence="2">Uncharacterized protein</fullName>
    </submittedName>
</protein>
<evidence type="ECO:0000313" key="2">
    <source>
        <dbReference type="EMBL" id="MED6250277.1"/>
    </source>
</evidence>
<keyword evidence="3" id="KW-1185">Reference proteome</keyword>
<evidence type="ECO:0000256" key="1">
    <source>
        <dbReference type="SAM" id="MobiDB-lite"/>
    </source>
</evidence>
<sequence>MAAELFPTKKLVSSASSSSSAASIQQQQNLSNNNPAPGCCSWQGLYPTIRERNSVMFNNEMMADVHFVVGPPGGTQRVPGHKVGPQLQ</sequence>
<comment type="caution">
    <text evidence="2">The sequence shown here is derived from an EMBL/GenBank/DDBJ whole genome shotgun (WGS) entry which is preliminary data.</text>
</comment>
<accession>A0ABU7BI10</accession>
<dbReference type="Proteomes" id="UP001345963">
    <property type="component" value="Unassembled WGS sequence"/>
</dbReference>
<dbReference type="PANTHER" id="PTHR45774:SF2">
    <property type="entry name" value="BTB_POZ DOMAIN-CONTAINING PROTEIN 3"/>
    <property type="match status" value="1"/>
</dbReference>
<name>A0ABU7BI10_9TELE</name>
<evidence type="ECO:0000313" key="3">
    <source>
        <dbReference type="Proteomes" id="UP001345963"/>
    </source>
</evidence>
<feature type="region of interest" description="Disordered" evidence="1">
    <location>
        <begin position="1"/>
        <end position="38"/>
    </location>
</feature>